<protein>
    <submittedName>
        <fullName evidence="1">Uncharacterized protein</fullName>
    </submittedName>
</protein>
<accession>A0A9E7M7B5</accession>
<dbReference type="EMBL" id="OL362270">
    <property type="protein sequence ID" value="URY99144.1"/>
    <property type="molecule type" value="Genomic_DNA"/>
</dbReference>
<name>A0A9E7M7B5_9CAUD</name>
<reference evidence="1" key="1">
    <citation type="submission" date="2021-11" db="EMBL/GenBank/DDBJ databases">
        <title>The TAILOR 12: Case summaries of 12 patient that have undergone phage therapy for multidrug-resistant infections.</title>
        <authorList>
            <person name="Green S."/>
            <person name="Terwilliger A."/>
            <person name="Clark J."/>
            <person name="Salazar K."/>
            <person name="Maresso A."/>
        </authorList>
    </citation>
    <scope>NUCLEOTIDE SEQUENCE</scope>
</reference>
<evidence type="ECO:0000313" key="2">
    <source>
        <dbReference type="Proteomes" id="UP001055992"/>
    </source>
</evidence>
<dbReference type="Proteomes" id="UP001055992">
    <property type="component" value="Segment"/>
</dbReference>
<proteinExistence type="predicted"/>
<evidence type="ECO:0000313" key="1">
    <source>
        <dbReference type="EMBL" id="URY99144.1"/>
    </source>
</evidence>
<gene>
    <name evidence="1" type="ORF">6937_0013</name>
</gene>
<sequence>MTKEMREFLTAWLAWAEGGACKDHEYGNIFRPHTGLCAALDYWTDVVDVPFYQLIEELGDMLDDAGLDTEYPFDTEDSYSEAARLGTHHLNPARLAWVRSKLESKDE</sequence>
<organism evidence="1 2">
    <name type="scientific">Klebsiella phage 6937</name>
    <dbReference type="NCBI Taxonomy" id="2912294"/>
    <lineage>
        <taxon>Viruses</taxon>
        <taxon>Duplodnaviria</taxon>
        <taxon>Heunggongvirae</taxon>
        <taxon>Uroviricota</taxon>
        <taxon>Caudoviricetes</taxon>
        <taxon>Autographivirales</taxon>
        <taxon>Autonotataviridae</taxon>
        <taxon>Melnykvirinae</taxon>
        <taxon>Cullenvirus</taxon>
        <taxon>Cullenvirus 6937</taxon>
    </lineage>
</organism>
<keyword evidence="2" id="KW-1185">Reference proteome</keyword>